<proteinExistence type="predicted"/>
<evidence type="ECO:0000256" key="1">
    <source>
        <dbReference type="SAM" id="MobiDB-lite"/>
    </source>
</evidence>
<reference evidence="2" key="1">
    <citation type="journal article" date="2020" name="bioRxiv">
        <title>Chromosome-level reference genome of the European wasp spider Argiope bruennichi: a resource for studies on range expansion and evolutionary adaptation.</title>
        <authorList>
            <person name="Sheffer M.M."/>
            <person name="Hoppe A."/>
            <person name="Krehenwinkel H."/>
            <person name="Uhl G."/>
            <person name="Kuss A.W."/>
            <person name="Jensen L."/>
            <person name="Jensen C."/>
            <person name="Gillespie R.G."/>
            <person name="Hoff K.J."/>
            <person name="Prost S."/>
        </authorList>
    </citation>
    <scope>NUCLEOTIDE SEQUENCE</scope>
</reference>
<name>A0A8T0FT67_ARGBR</name>
<accession>A0A8T0FT67</accession>
<keyword evidence="3" id="KW-1185">Reference proteome</keyword>
<evidence type="ECO:0000313" key="2">
    <source>
        <dbReference type="EMBL" id="KAF8794347.1"/>
    </source>
</evidence>
<reference evidence="2" key="2">
    <citation type="submission" date="2020-06" db="EMBL/GenBank/DDBJ databases">
        <authorList>
            <person name="Sheffer M."/>
        </authorList>
    </citation>
    <scope>NUCLEOTIDE SEQUENCE</scope>
</reference>
<dbReference type="EMBL" id="JABXBU010000002">
    <property type="protein sequence ID" value="KAF8794347.1"/>
    <property type="molecule type" value="Genomic_DNA"/>
</dbReference>
<organism evidence="2 3">
    <name type="scientific">Argiope bruennichi</name>
    <name type="common">Wasp spider</name>
    <name type="synonym">Aranea bruennichi</name>
    <dbReference type="NCBI Taxonomy" id="94029"/>
    <lineage>
        <taxon>Eukaryota</taxon>
        <taxon>Metazoa</taxon>
        <taxon>Ecdysozoa</taxon>
        <taxon>Arthropoda</taxon>
        <taxon>Chelicerata</taxon>
        <taxon>Arachnida</taxon>
        <taxon>Araneae</taxon>
        <taxon>Araneomorphae</taxon>
        <taxon>Entelegynae</taxon>
        <taxon>Araneoidea</taxon>
        <taxon>Araneidae</taxon>
        <taxon>Argiope</taxon>
    </lineage>
</organism>
<evidence type="ECO:0000313" key="3">
    <source>
        <dbReference type="Proteomes" id="UP000807504"/>
    </source>
</evidence>
<dbReference type="AlphaFoldDB" id="A0A8T0FT67"/>
<sequence length="109" mass="12569">MDQDMQDPDPTVSALFSRGCFVWAKDVRNSRHCSAEVEASLRQPLYRAEIFIACSFKSLRNIHKRNSQRFKSENEESRRYENISRPDPIQSGQETEASIGGISDDTWKN</sequence>
<comment type="caution">
    <text evidence="2">The sequence shown here is derived from an EMBL/GenBank/DDBJ whole genome shotgun (WGS) entry which is preliminary data.</text>
</comment>
<feature type="region of interest" description="Disordered" evidence="1">
    <location>
        <begin position="65"/>
        <end position="109"/>
    </location>
</feature>
<protein>
    <submittedName>
        <fullName evidence="2">Uncharacterized protein</fullName>
    </submittedName>
</protein>
<dbReference type="Proteomes" id="UP000807504">
    <property type="component" value="Unassembled WGS sequence"/>
</dbReference>
<gene>
    <name evidence="2" type="ORF">HNY73_002338</name>
</gene>
<feature type="compositionally biased region" description="Basic and acidic residues" evidence="1">
    <location>
        <begin position="70"/>
        <end position="84"/>
    </location>
</feature>